<dbReference type="EMBL" id="CP151502">
    <property type="protein sequence ID" value="WZN59738.1"/>
    <property type="molecule type" value="Genomic_DNA"/>
</dbReference>
<sequence>MLSSSGLARTRTLGRRGVGWASRLGSQLETGADQAKDDALAFQWDQWTSTPAQAVDPFQPRALLPSRSLLRTVSARHVHLPGGNDGGVGDEPKPKGGAAATGWVGRLPPSLSPYARLMRLDKPIGSWLLAWPSFWSIGLAAAQGAPPDPWTLALFGSGAVLLRGAGCTINDLWDRDLDSKVERTRSRPLAAGEVTPASAVAFLGAQLSLGLGILLQLNTFSQALGAASLPLVVAYPLMKRVTNWPQAVLGLTINWGALLGWAAVHGSLDLGVTLPLYLSGVAWTLVYDTIYAHQDKADDVKIGVKSTALHFGSRNKEVLTAFALAHGAGLVLSGLAGGCGGAYYAASALGTSWLAKSIRDINLDDPKECGDFFVRNQWYGALIFSGIVLDRLM</sequence>
<dbReference type="GO" id="GO:0102930">
    <property type="term" value="F:4-hydroxybenzoate geranyltransferase activity"/>
    <property type="evidence" value="ECO:0007669"/>
    <property type="project" value="UniProtKB-EC"/>
</dbReference>
<dbReference type="PANTHER" id="PTHR11048:SF28">
    <property type="entry name" value="4-HYDROXYBENZOATE POLYPRENYLTRANSFERASE, MITOCHONDRIAL"/>
    <property type="match status" value="1"/>
</dbReference>
<keyword evidence="9" id="KW-0831">Ubiquinone biosynthesis</keyword>
<proteinExistence type="inferred from homology"/>
<keyword evidence="9" id="KW-0414">Isoprene biosynthesis</keyword>
<dbReference type="CDD" id="cd13959">
    <property type="entry name" value="PT_UbiA_COQ2"/>
    <property type="match status" value="1"/>
</dbReference>
<keyword evidence="9" id="KW-0496">Mitochondrion</keyword>
<comment type="similarity">
    <text evidence="3 9">Belongs to the UbiA prenyltransferase family.</text>
</comment>
<evidence type="ECO:0000313" key="11">
    <source>
        <dbReference type="EMBL" id="CAE0188255.1"/>
    </source>
</evidence>
<evidence type="ECO:0000313" key="13">
    <source>
        <dbReference type="Proteomes" id="UP001472866"/>
    </source>
</evidence>
<evidence type="ECO:0000256" key="6">
    <source>
        <dbReference type="ARBA" id="ARBA00022989"/>
    </source>
</evidence>
<comment type="subcellular location">
    <subcellularLocation>
        <location evidence="2">Membrane</location>
        <topology evidence="2">Multi-pass membrane protein</topology>
    </subcellularLocation>
    <subcellularLocation>
        <location evidence="9">Mitochondrion inner membrane</location>
        <topology evidence="9">Multi-pass membrane protein</topology>
        <orientation evidence="9">Matrix side</orientation>
    </subcellularLocation>
</comment>
<dbReference type="FunFam" id="1.20.120.1780:FF:000001">
    <property type="entry name" value="4-hydroxybenzoate octaprenyltransferase"/>
    <property type="match status" value="1"/>
</dbReference>
<dbReference type="InterPro" id="IPR000537">
    <property type="entry name" value="UbiA_prenyltransferase"/>
</dbReference>
<gene>
    <name evidence="11" type="ORF">CROS1456_LOCUS1324</name>
    <name evidence="12" type="ORF">HKI87_02g12640</name>
</gene>
<keyword evidence="13" id="KW-1185">Reference proteome</keyword>
<evidence type="ECO:0000256" key="3">
    <source>
        <dbReference type="ARBA" id="ARBA00005985"/>
    </source>
</evidence>
<dbReference type="Gene3D" id="1.20.120.1780">
    <property type="entry name" value="UbiA prenyltransferase"/>
    <property type="match status" value="1"/>
</dbReference>
<comment type="catalytic activity">
    <reaction evidence="8">
        <text>4-hydroxybenzoate + (2E)-geranyl diphosphate = 3-geranyl-4-hydroxybenzoate + diphosphate</text>
        <dbReference type="Rhea" id="RHEA:27854"/>
        <dbReference type="ChEBI" id="CHEBI:17879"/>
        <dbReference type="ChEBI" id="CHEBI:33019"/>
        <dbReference type="ChEBI" id="CHEBI:58057"/>
        <dbReference type="ChEBI" id="CHEBI:60878"/>
        <dbReference type="EC" id="2.5.1.93"/>
    </reaction>
</comment>
<dbReference type="UniPathway" id="UPA00232"/>
<evidence type="ECO:0000256" key="9">
    <source>
        <dbReference type="HAMAP-Rule" id="MF_03189"/>
    </source>
</evidence>
<dbReference type="InterPro" id="IPR044878">
    <property type="entry name" value="UbiA_sf"/>
</dbReference>
<evidence type="ECO:0000256" key="7">
    <source>
        <dbReference type="ARBA" id="ARBA00023136"/>
    </source>
</evidence>
<dbReference type="PROSITE" id="PS00943">
    <property type="entry name" value="UBIA"/>
    <property type="match status" value="1"/>
</dbReference>
<dbReference type="NCBIfam" id="TIGR01474">
    <property type="entry name" value="ubiA_proteo"/>
    <property type="match status" value="1"/>
</dbReference>
<feature type="region of interest" description="Disordered" evidence="10">
    <location>
        <begin position="80"/>
        <end position="102"/>
    </location>
</feature>
<evidence type="ECO:0000256" key="5">
    <source>
        <dbReference type="ARBA" id="ARBA00022692"/>
    </source>
</evidence>
<dbReference type="GO" id="GO:0006744">
    <property type="term" value="P:ubiquinone biosynthetic process"/>
    <property type="evidence" value="ECO:0007669"/>
    <property type="project" value="UniProtKB-UniRule"/>
</dbReference>
<dbReference type="GO" id="GO:0008299">
    <property type="term" value="P:isoprenoid biosynthetic process"/>
    <property type="evidence" value="ECO:0007669"/>
    <property type="project" value="UniProtKB-UniRule"/>
</dbReference>
<dbReference type="Pfam" id="PF01040">
    <property type="entry name" value="UbiA"/>
    <property type="match status" value="1"/>
</dbReference>
<comment type="catalytic activity">
    <reaction evidence="9">
        <text>an all-trans-polyprenyl diphosphate + 4-hydroxybenzoate = a 4-hydroxy-3-(all-trans-polyprenyl)benzoate + diphosphate</text>
        <dbReference type="Rhea" id="RHEA:44504"/>
        <dbReference type="Rhea" id="RHEA-COMP:9514"/>
        <dbReference type="Rhea" id="RHEA-COMP:9564"/>
        <dbReference type="ChEBI" id="CHEBI:17879"/>
        <dbReference type="ChEBI" id="CHEBI:33019"/>
        <dbReference type="ChEBI" id="CHEBI:58914"/>
        <dbReference type="ChEBI" id="CHEBI:78396"/>
        <dbReference type="EC" id="2.5.1.39"/>
    </reaction>
</comment>
<keyword evidence="7 9" id="KW-0472">Membrane</keyword>
<evidence type="ECO:0000256" key="1">
    <source>
        <dbReference type="ARBA" id="ARBA00001946"/>
    </source>
</evidence>
<dbReference type="Proteomes" id="UP001472866">
    <property type="component" value="Chromosome 02"/>
</dbReference>
<organism evidence="11">
    <name type="scientific">Chloropicon roscoffensis</name>
    <dbReference type="NCBI Taxonomy" id="1461544"/>
    <lineage>
        <taxon>Eukaryota</taxon>
        <taxon>Viridiplantae</taxon>
        <taxon>Chlorophyta</taxon>
        <taxon>Chloropicophyceae</taxon>
        <taxon>Chloropicales</taxon>
        <taxon>Chloropicaceae</taxon>
        <taxon>Chloropicon</taxon>
    </lineage>
</organism>
<dbReference type="PANTHER" id="PTHR11048">
    <property type="entry name" value="PRENYLTRANSFERASES"/>
    <property type="match status" value="1"/>
</dbReference>
<comment type="cofactor">
    <cofactor evidence="1 9">
        <name>Mg(2+)</name>
        <dbReference type="ChEBI" id="CHEBI:18420"/>
    </cofactor>
</comment>
<keyword evidence="9" id="KW-0999">Mitochondrion inner membrane</keyword>
<dbReference type="GO" id="GO:0008412">
    <property type="term" value="F:4-hydroxybenzoate polyprenyltransferase activity"/>
    <property type="evidence" value="ECO:0007669"/>
    <property type="project" value="UniProtKB-EC"/>
</dbReference>
<comment type="function">
    <text evidence="9">Catalyzes the prenylation of para-hydroxybenzoate (PHB) with an all-trans polyprenyl group. Mediates the second step in the final reaction sequence of coenzyme Q (CoQ) biosynthesis, which is the condensation of the polyisoprenoid side chain with PHB, generating the first membrane-bound Q intermediate.</text>
</comment>
<accession>A0A7S3FN81</accession>
<reference evidence="11" key="1">
    <citation type="submission" date="2021-01" db="EMBL/GenBank/DDBJ databases">
        <authorList>
            <person name="Corre E."/>
            <person name="Pelletier E."/>
            <person name="Niang G."/>
            <person name="Scheremetjew M."/>
            <person name="Finn R."/>
            <person name="Kale V."/>
            <person name="Holt S."/>
            <person name="Cochrane G."/>
            <person name="Meng A."/>
            <person name="Brown T."/>
            <person name="Cohen L."/>
        </authorList>
    </citation>
    <scope>NUCLEOTIDE SEQUENCE</scope>
    <source>
        <strain evidence="11">RCC1871</strain>
    </source>
</reference>
<dbReference type="InterPro" id="IPR030470">
    <property type="entry name" value="UbiA_prenylTrfase_CS"/>
</dbReference>
<keyword evidence="4 9" id="KW-0808">Transferase</keyword>
<dbReference type="HAMAP" id="MF_01635">
    <property type="entry name" value="UbiA"/>
    <property type="match status" value="1"/>
</dbReference>
<reference evidence="12 13" key="2">
    <citation type="submission" date="2024-03" db="EMBL/GenBank/DDBJ databases">
        <title>Complete genome sequence of the green alga Chloropicon roscoffensis RCC1871.</title>
        <authorList>
            <person name="Lemieux C."/>
            <person name="Pombert J.-F."/>
            <person name="Otis C."/>
            <person name="Turmel M."/>
        </authorList>
    </citation>
    <scope>NUCLEOTIDE SEQUENCE [LARGE SCALE GENOMIC DNA]</scope>
    <source>
        <strain evidence="12 13">RCC1871</strain>
    </source>
</reference>
<dbReference type="InterPro" id="IPR039653">
    <property type="entry name" value="Prenyltransferase"/>
</dbReference>
<name>A0A7S3FN81_9CHLO</name>
<protein>
    <recommendedName>
        <fullName evidence="9">4-hydroxybenzoate polyprenyltransferase, mitochondrial</fullName>
        <shortName evidence="9">4-HB polyprenyltransferase</shortName>
        <ecNumber evidence="9">2.5.1.39</ecNumber>
    </recommendedName>
    <alternativeName>
        <fullName evidence="9">Para-hydroxybenzoate--polyprenyltransferase</fullName>
        <shortName evidence="9">PHB:PPT</shortName>
        <shortName evidence="9">PHB:polyprenyltransferase</shortName>
    </alternativeName>
</protein>
<comment type="pathway">
    <text evidence="9">Cofactor biosynthesis; ubiquinone biosynthesis.</text>
</comment>
<evidence type="ECO:0000313" key="12">
    <source>
        <dbReference type="EMBL" id="WZN59738.1"/>
    </source>
</evidence>
<dbReference type="EC" id="2.5.1.39" evidence="9"/>
<dbReference type="FunFam" id="1.10.357.140:FF:000003">
    <property type="entry name" value="4-hydroxybenzoate polyprenyltransferase, mitochondrial"/>
    <property type="match status" value="1"/>
</dbReference>
<dbReference type="GO" id="GO:0005743">
    <property type="term" value="C:mitochondrial inner membrane"/>
    <property type="evidence" value="ECO:0007669"/>
    <property type="project" value="UniProtKB-SubCell"/>
</dbReference>
<dbReference type="AlphaFoldDB" id="A0A7S3FN81"/>
<keyword evidence="5 9" id="KW-0812">Transmembrane</keyword>
<dbReference type="EMBL" id="HBHZ01001700">
    <property type="protein sequence ID" value="CAE0188255.1"/>
    <property type="molecule type" value="Transcribed_RNA"/>
</dbReference>
<evidence type="ECO:0000256" key="8">
    <source>
        <dbReference type="ARBA" id="ARBA00050283"/>
    </source>
</evidence>
<evidence type="ECO:0000256" key="4">
    <source>
        <dbReference type="ARBA" id="ARBA00022679"/>
    </source>
</evidence>
<dbReference type="Gene3D" id="1.10.357.140">
    <property type="entry name" value="UbiA prenyltransferase"/>
    <property type="match status" value="1"/>
</dbReference>
<keyword evidence="6 9" id="KW-1133">Transmembrane helix</keyword>
<evidence type="ECO:0000256" key="10">
    <source>
        <dbReference type="SAM" id="MobiDB-lite"/>
    </source>
</evidence>
<dbReference type="InterPro" id="IPR006370">
    <property type="entry name" value="HB_polyprenyltransferase-like"/>
</dbReference>
<evidence type="ECO:0000256" key="2">
    <source>
        <dbReference type="ARBA" id="ARBA00004141"/>
    </source>
</evidence>